<gene>
    <name evidence="2" type="primary">rnd</name>
    <name evidence="2" type="ORF">GHNINEIG_01675</name>
</gene>
<dbReference type="SMART" id="SM00341">
    <property type="entry name" value="HRDC"/>
    <property type="match status" value="1"/>
</dbReference>
<dbReference type="Gene3D" id="1.10.150.80">
    <property type="entry name" value="HRDC domain"/>
    <property type="match status" value="1"/>
</dbReference>
<keyword evidence="3" id="KW-1185">Reference proteome</keyword>
<evidence type="ECO:0000313" key="2">
    <source>
        <dbReference type="EMBL" id="QBZ83615.1"/>
    </source>
</evidence>
<dbReference type="PANTHER" id="PTHR47649:SF1">
    <property type="entry name" value="RIBONUCLEASE D"/>
    <property type="match status" value="1"/>
</dbReference>
<dbReference type="Pfam" id="PF01612">
    <property type="entry name" value="DNA_pol_A_exo1"/>
    <property type="match status" value="1"/>
</dbReference>
<accession>A0A4P7P1A9</accession>
<dbReference type="GO" id="GO:0033890">
    <property type="term" value="F:ribonuclease D activity"/>
    <property type="evidence" value="ECO:0007669"/>
    <property type="project" value="UniProtKB-EC"/>
</dbReference>
<protein>
    <submittedName>
        <fullName evidence="2">Ribonuclease D</fullName>
        <ecNumber evidence="2">3.1.13.5</ecNumber>
    </submittedName>
</protein>
<dbReference type="AlphaFoldDB" id="A0A4P7P1A9"/>
<dbReference type="SUPFAM" id="SSF47819">
    <property type="entry name" value="HRDC-like"/>
    <property type="match status" value="1"/>
</dbReference>
<keyword evidence="2" id="KW-0378">Hydrolase</keyword>
<dbReference type="InterPro" id="IPR010997">
    <property type="entry name" value="HRDC-like_sf"/>
</dbReference>
<dbReference type="InterPro" id="IPR051086">
    <property type="entry name" value="RNase_D-like"/>
</dbReference>
<reference evidence="2 3" key="1">
    <citation type="submission" date="2018-08" db="EMBL/GenBank/DDBJ databases">
        <title>Horizontal acquisition of hydrogen conversion ability and other habitat adaptations in Hydrogenovibrio crunogenus strains.</title>
        <authorList>
            <person name="Gonnella G."/>
            <person name="Adam N."/>
            <person name="Perner M."/>
        </authorList>
    </citation>
    <scope>NUCLEOTIDE SEQUENCE [LARGE SCALE GENOMIC DNA]</scope>
    <source>
        <strain evidence="2 3">SP-41</strain>
    </source>
</reference>
<proteinExistence type="predicted"/>
<dbReference type="GO" id="GO:0008408">
    <property type="term" value="F:3'-5' exonuclease activity"/>
    <property type="evidence" value="ECO:0007669"/>
    <property type="project" value="InterPro"/>
</dbReference>
<dbReference type="SUPFAM" id="SSF53098">
    <property type="entry name" value="Ribonuclease H-like"/>
    <property type="match status" value="1"/>
</dbReference>
<dbReference type="InterPro" id="IPR036397">
    <property type="entry name" value="RNaseH_sf"/>
</dbReference>
<dbReference type="Pfam" id="PF00570">
    <property type="entry name" value="HRDC"/>
    <property type="match status" value="1"/>
</dbReference>
<sequence>MLKHKQALKLPAMDYKIIDQQADLDAFCEQLKTCPWIALDTEFVRTDTYFSILSLIQIQTHDGQAAIIDPLAIEDLTALWSIISNPNIRKVFHSARQDIEVLYQVSGQMPTSIYDTQIACLFLQHGDLAGLARVVKAELNFTLEKDQTRTNWRQRPLTCKQLEYAINDVRYLAPLYEKLQTELTEQQQTALEEDFQALLNEDLYKIDVKSAGKKIKATKKLSRKNKAIAYKLAEWREQFAIEHNKPKRWVMSDEVLVAIAKRPPKTPEALYKVPHIKASSVKNYGAEWVALIDEVFESPDDWPKPTVSSAPATPQDEVLISIGFALIQQIAIDYNVNPNNIANKSDLLKMIQSSSFTLVGWRGLLLGKPFTQFLQNQMLLSCKQGKLVQETFTPNAY</sequence>
<dbReference type="GO" id="GO:0000166">
    <property type="term" value="F:nucleotide binding"/>
    <property type="evidence" value="ECO:0007669"/>
    <property type="project" value="InterPro"/>
</dbReference>
<dbReference type="PROSITE" id="PS50967">
    <property type="entry name" value="HRDC"/>
    <property type="match status" value="1"/>
</dbReference>
<dbReference type="GO" id="GO:0006139">
    <property type="term" value="P:nucleobase-containing compound metabolic process"/>
    <property type="evidence" value="ECO:0007669"/>
    <property type="project" value="InterPro"/>
</dbReference>
<dbReference type="CDD" id="cd06142">
    <property type="entry name" value="RNaseD_exo"/>
    <property type="match status" value="1"/>
</dbReference>
<dbReference type="InterPro" id="IPR012337">
    <property type="entry name" value="RNaseH-like_sf"/>
</dbReference>
<dbReference type="EC" id="3.1.13.5" evidence="2"/>
<dbReference type="PANTHER" id="PTHR47649">
    <property type="entry name" value="RIBONUCLEASE D"/>
    <property type="match status" value="1"/>
</dbReference>
<dbReference type="InterPro" id="IPR002562">
    <property type="entry name" value="3'-5'_exonuclease_dom"/>
</dbReference>
<dbReference type="Proteomes" id="UP000296201">
    <property type="component" value="Chromosome"/>
</dbReference>
<dbReference type="InterPro" id="IPR044876">
    <property type="entry name" value="HRDC_dom_sf"/>
</dbReference>
<dbReference type="EMBL" id="CP032096">
    <property type="protein sequence ID" value="QBZ83615.1"/>
    <property type="molecule type" value="Genomic_DNA"/>
</dbReference>
<name>A0A4P7P1A9_9GAMM</name>
<dbReference type="Gene3D" id="3.30.420.10">
    <property type="entry name" value="Ribonuclease H-like superfamily/Ribonuclease H"/>
    <property type="match status" value="1"/>
</dbReference>
<dbReference type="GO" id="GO:0003676">
    <property type="term" value="F:nucleic acid binding"/>
    <property type="evidence" value="ECO:0007669"/>
    <property type="project" value="InterPro"/>
</dbReference>
<dbReference type="SMART" id="SM00474">
    <property type="entry name" value="35EXOc"/>
    <property type="match status" value="1"/>
</dbReference>
<organism evidence="2 3">
    <name type="scientific">Hydrogenovibrio crunogenus</name>
    <dbReference type="NCBI Taxonomy" id="39765"/>
    <lineage>
        <taxon>Bacteria</taxon>
        <taxon>Pseudomonadati</taxon>
        <taxon>Pseudomonadota</taxon>
        <taxon>Gammaproteobacteria</taxon>
        <taxon>Thiotrichales</taxon>
        <taxon>Piscirickettsiaceae</taxon>
        <taxon>Hydrogenovibrio</taxon>
    </lineage>
</organism>
<evidence type="ECO:0000259" key="1">
    <source>
        <dbReference type="PROSITE" id="PS50967"/>
    </source>
</evidence>
<feature type="domain" description="HRDC" evidence="1">
    <location>
        <begin position="222"/>
        <end position="302"/>
    </location>
</feature>
<evidence type="ECO:0000313" key="3">
    <source>
        <dbReference type="Proteomes" id="UP000296201"/>
    </source>
</evidence>
<dbReference type="InterPro" id="IPR002121">
    <property type="entry name" value="HRDC_dom"/>
</dbReference>